<reference evidence="1 2" key="1">
    <citation type="submission" date="2018-09" db="EMBL/GenBank/DDBJ databases">
        <title>Paenibacillus aracenensis nov. sp. isolated from a cave in southern Spain.</title>
        <authorList>
            <person name="Jurado V."/>
            <person name="Gutierrez-Patricio S."/>
            <person name="Gonzalez-Pimentel J.L."/>
            <person name="Miller A.Z."/>
            <person name="Laiz L."/>
            <person name="Saiz-Jimenez C."/>
        </authorList>
    </citation>
    <scope>NUCLEOTIDE SEQUENCE [LARGE SCALE GENOMIC DNA]</scope>
    <source>
        <strain evidence="1 2">DSM 22867</strain>
    </source>
</reference>
<sequence length="74" mass="8733">MSLTNCTKCGEMMVNRRSFFCEKCMEAQKDDIYRVKQYLKTHARPTLLEVHRMTGIPIQSIQQFIKEGIISRHL</sequence>
<organism evidence="1 2">
    <name type="scientific">Paenibacillus nanensis</name>
    <dbReference type="NCBI Taxonomy" id="393251"/>
    <lineage>
        <taxon>Bacteria</taxon>
        <taxon>Bacillati</taxon>
        <taxon>Bacillota</taxon>
        <taxon>Bacilli</taxon>
        <taxon>Bacillales</taxon>
        <taxon>Paenibacillaceae</taxon>
        <taxon>Paenibacillus</taxon>
    </lineage>
</organism>
<accession>A0A3A1UPH1</accession>
<evidence type="ECO:0000313" key="2">
    <source>
        <dbReference type="Proteomes" id="UP000266482"/>
    </source>
</evidence>
<proteinExistence type="predicted"/>
<keyword evidence="2" id="KW-1185">Reference proteome</keyword>
<evidence type="ECO:0000313" key="1">
    <source>
        <dbReference type="EMBL" id="RIX50145.1"/>
    </source>
</evidence>
<dbReference type="AlphaFoldDB" id="A0A3A1UPH1"/>
<dbReference type="RefSeq" id="WP_119602194.1">
    <property type="nucleotide sequence ID" value="NZ_QXQA01000016.1"/>
</dbReference>
<dbReference type="OrthoDB" id="1707905at2"/>
<name>A0A3A1UPH1_9BACL</name>
<gene>
    <name evidence="1" type="ORF">D3P08_21595</name>
</gene>
<dbReference type="Proteomes" id="UP000266482">
    <property type="component" value="Unassembled WGS sequence"/>
</dbReference>
<comment type="caution">
    <text evidence="1">The sequence shown here is derived from an EMBL/GenBank/DDBJ whole genome shotgun (WGS) entry which is preliminary data.</text>
</comment>
<dbReference type="EMBL" id="QXQA01000016">
    <property type="protein sequence ID" value="RIX50145.1"/>
    <property type="molecule type" value="Genomic_DNA"/>
</dbReference>
<protein>
    <submittedName>
        <fullName evidence="1">Uncharacterized protein</fullName>
    </submittedName>
</protein>